<feature type="transmembrane region" description="Helical" evidence="1">
    <location>
        <begin position="68"/>
        <end position="88"/>
    </location>
</feature>
<dbReference type="Proteomes" id="UP000075883">
    <property type="component" value="Unassembled WGS sequence"/>
</dbReference>
<dbReference type="EMBL" id="AXCM01016543">
    <property type="status" value="NOT_ANNOTATED_CDS"/>
    <property type="molecule type" value="Genomic_DNA"/>
</dbReference>
<dbReference type="VEuPathDB" id="VectorBase:ACUA019688"/>
<evidence type="ECO:0000256" key="1">
    <source>
        <dbReference type="SAM" id="Phobius"/>
    </source>
</evidence>
<keyword evidence="1" id="KW-0812">Transmembrane</keyword>
<organism evidence="2 3">
    <name type="scientific">Anopheles culicifacies</name>
    <dbReference type="NCBI Taxonomy" id="139723"/>
    <lineage>
        <taxon>Eukaryota</taxon>
        <taxon>Metazoa</taxon>
        <taxon>Ecdysozoa</taxon>
        <taxon>Arthropoda</taxon>
        <taxon>Hexapoda</taxon>
        <taxon>Insecta</taxon>
        <taxon>Pterygota</taxon>
        <taxon>Neoptera</taxon>
        <taxon>Endopterygota</taxon>
        <taxon>Diptera</taxon>
        <taxon>Nematocera</taxon>
        <taxon>Culicoidea</taxon>
        <taxon>Culicidae</taxon>
        <taxon>Anophelinae</taxon>
        <taxon>Anopheles</taxon>
        <taxon>culicifacies species complex</taxon>
    </lineage>
</organism>
<name>A0A182MJC7_9DIPT</name>
<reference evidence="3" key="1">
    <citation type="submission" date="2013-09" db="EMBL/GenBank/DDBJ databases">
        <title>The Genome Sequence of Anopheles culicifacies species A.</title>
        <authorList>
            <consortium name="The Broad Institute Genomics Platform"/>
            <person name="Neafsey D.E."/>
            <person name="Besansky N."/>
            <person name="Howell P."/>
            <person name="Walton C."/>
            <person name="Young S.K."/>
            <person name="Zeng Q."/>
            <person name="Gargeya S."/>
            <person name="Fitzgerald M."/>
            <person name="Haas B."/>
            <person name="Abouelleil A."/>
            <person name="Allen A.W."/>
            <person name="Alvarado L."/>
            <person name="Arachchi H.M."/>
            <person name="Berlin A.M."/>
            <person name="Chapman S.B."/>
            <person name="Gainer-Dewar J."/>
            <person name="Goldberg J."/>
            <person name="Griggs A."/>
            <person name="Gujja S."/>
            <person name="Hansen M."/>
            <person name="Howarth C."/>
            <person name="Imamovic A."/>
            <person name="Ireland A."/>
            <person name="Larimer J."/>
            <person name="McCowan C."/>
            <person name="Murphy C."/>
            <person name="Pearson M."/>
            <person name="Poon T.W."/>
            <person name="Priest M."/>
            <person name="Roberts A."/>
            <person name="Saif S."/>
            <person name="Shea T."/>
            <person name="Sisk P."/>
            <person name="Sykes S."/>
            <person name="Wortman J."/>
            <person name="Nusbaum C."/>
            <person name="Birren B."/>
        </authorList>
    </citation>
    <scope>NUCLEOTIDE SEQUENCE [LARGE SCALE GENOMIC DNA]</scope>
    <source>
        <strain evidence="3">A-37</strain>
    </source>
</reference>
<keyword evidence="1" id="KW-1133">Transmembrane helix</keyword>
<dbReference type="EMBL" id="AXCM01016542">
    <property type="status" value="NOT_ANNOTATED_CDS"/>
    <property type="molecule type" value="Genomic_DNA"/>
</dbReference>
<evidence type="ECO:0000313" key="2">
    <source>
        <dbReference type="EnsemblMetazoa" id="ACUA019688-PA"/>
    </source>
</evidence>
<dbReference type="EnsemblMetazoa" id="ACUA019688-RA">
    <property type="protein sequence ID" value="ACUA019688-PA"/>
    <property type="gene ID" value="ACUA019688"/>
</dbReference>
<accession>A0A182MJC7</accession>
<reference evidence="2" key="2">
    <citation type="submission" date="2020-05" db="UniProtKB">
        <authorList>
            <consortium name="EnsemblMetazoa"/>
        </authorList>
    </citation>
    <scope>IDENTIFICATION</scope>
    <source>
        <strain evidence="2">A-37</strain>
    </source>
</reference>
<protein>
    <submittedName>
        <fullName evidence="2">Uncharacterized protein</fullName>
    </submittedName>
</protein>
<sequence>MAVWPLLLVCHRMRIGKLWRVMVTGRVVLRVTVEIRLIVTFRTIMATRIAWLVVMHTVQRSFPVSTEVTVTVIIVVMLMLGMLVVDHLRTSKERIVRRVEMIMITRE</sequence>
<keyword evidence="3" id="KW-1185">Reference proteome</keyword>
<dbReference type="AlphaFoldDB" id="A0A182MJC7"/>
<keyword evidence="1" id="KW-0472">Membrane</keyword>
<evidence type="ECO:0000313" key="3">
    <source>
        <dbReference type="Proteomes" id="UP000075883"/>
    </source>
</evidence>
<proteinExistence type="predicted"/>